<evidence type="ECO:0000256" key="1">
    <source>
        <dbReference type="SAM" id="Coils"/>
    </source>
</evidence>
<evidence type="ECO:0000313" key="3">
    <source>
        <dbReference type="Proteomes" id="UP000198654"/>
    </source>
</evidence>
<dbReference type="EMBL" id="FNGI01000001">
    <property type="protein sequence ID" value="SDK77836.1"/>
    <property type="molecule type" value="Genomic_DNA"/>
</dbReference>
<dbReference type="STRING" id="119000.SAMN05661010_00050"/>
<reference evidence="2 3" key="1">
    <citation type="submission" date="2016-10" db="EMBL/GenBank/DDBJ databases">
        <authorList>
            <person name="de Groot N.N."/>
        </authorList>
    </citation>
    <scope>NUCLEOTIDE SEQUENCE [LARGE SCALE GENOMIC DNA]</scope>
    <source>
        <strain evidence="2 3">DSM 14789</strain>
    </source>
</reference>
<accession>A0A1G9ENX7</accession>
<evidence type="ECO:0000313" key="2">
    <source>
        <dbReference type="EMBL" id="SDK77836.1"/>
    </source>
</evidence>
<dbReference type="AlphaFoldDB" id="A0A1G9ENX7"/>
<keyword evidence="1" id="KW-0175">Coiled coil</keyword>
<dbReference type="Proteomes" id="UP000198654">
    <property type="component" value="Unassembled WGS sequence"/>
</dbReference>
<feature type="coiled-coil region" evidence="1">
    <location>
        <begin position="41"/>
        <end position="75"/>
    </location>
</feature>
<dbReference type="RefSeq" id="WP_089724380.1">
    <property type="nucleotide sequence ID" value="NZ_FNGI01000001.1"/>
</dbReference>
<sequence length="168" mass="19017">MEDFSVVLGEISTRTLEVLQIAKHLQGLGPSLSGKKRKEAAQRLQQELEGIAVDVQEAELRAMTLEKDKEAAAHELQQLKQWHQEKGRYEECTTPAGGAAYRLKPDGPGEQSRHYLCATCFLNDKKAVLQPMPTREGCVMLRCHTCGSEVMWEKLRGFMDVYGPEWER</sequence>
<keyword evidence="3" id="KW-1185">Reference proteome</keyword>
<name>A0A1G9ENX7_9GAMM</name>
<gene>
    <name evidence="2" type="ORF">SAMN05661010_00050</name>
</gene>
<organism evidence="2 3">
    <name type="scientific">Modicisalibacter muralis</name>
    <dbReference type="NCBI Taxonomy" id="119000"/>
    <lineage>
        <taxon>Bacteria</taxon>
        <taxon>Pseudomonadati</taxon>
        <taxon>Pseudomonadota</taxon>
        <taxon>Gammaproteobacteria</taxon>
        <taxon>Oceanospirillales</taxon>
        <taxon>Halomonadaceae</taxon>
        <taxon>Modicisalibacter</taxon>
    </lineage>
</organism>
<dbReference type="OrthoDB" id="6628695at2"/>
<protein>
    <submittedName>
        <fullName evidence="2">Uncharacterized protein</fullName>
    </submittedName>
</protein>
<proteinExistence type="predicted"/>